<dbReference type="Pfam" id="PF00171">
    <property type="entry name" value="Aldedh"/>
    <property type="match status" value="1"/>
</dbReference>
<dbReference type="eggNOG" id="COG1012">
    <property type="taxonomic scope" value="Bacteria"/>
</dbReference>
<dbReference type="PANTHER" id="PTHR42986">
    <property type="entry name" value="BENZALDEHYDE DEHYDROGENASE YFMT"/>
    <property type="match status" value="1"/>
</dbReference>
<protein>
    <submittedName>
        <fullName evidence="8">Aldehyde Dehydrogenase</fullName>
    </submittedName>
</protein>
<dbReference type="SUPFAM" id="SSF53720">
    <property type="entry name" value="ALDH-like"/>
    <property type="match status" value="1"/>
</dbReference>
<keyword evidence="2 5" id="KW-0560">Oxidoreductase</keyword>
<dbReference type="KEGG" id="sna:Snas_2329"/>
<evidence type="ECO:0000259" key="7">
    <source>
        <dbReference type="Pfam" id="PF00171"/>
    </source>
</evidence>
<dbReference type="RefSeq" id="WP_013017587.1">
    <property type="nucleotide sequence ID" value="NC_013947.1"/>
</dbReference>
<dbReference type="InterPro" id="IPR029510">
    <property type="entry name" value="Ald_DH_CS_GLU"/>
</dbReference>
<evidence type="ECO:0000256" key="2">
    <source>
        <dbReference type="ARBA" id="ARBA00023002"/>
    </source>
</evidence>
<dbReference type="InterPro" id="IPR015590">
    <property type="entry name" value="Aldehyde_DH_dom"/>
</dbReference>
<dbReference type="InterPro" id="IPR016162">
    <property type="entry name" value="Ald_DH_N"/>
</dbReference>
<feature type="domain" description="Aldehyde dehydrogenase" evidence="7">
    <location>
        <begin position="18"/>
        <end position="475"/>
    </location>
</feature>
<evidence type="ECO:0000313" key="9">
    <source>
        <dbReference type="Proteomes" id="UP000000844"/>
    </source>
</evidence>
<dbReference type="Proteomes" id="UP000000844">
    <property type="component" value="Chromosome"/>
</dbReference>
<proteinExistence type="inferred from homology"/>
<feature type="compositionally biased region" description="Polar residues" evidence="6">
    <location>
        <begin position="11"/>
        <end position="28"/>
    </location>
</feature>
<dbReference type="Gene3D" id="3.40.309.10">
    <property type="entry name" value="Aldehyde Dehydrogenase, Chain A, domain 2"/>
    <property type="match status" value="1"/>
</dbReference>
<evidence type="ECO:0000256" key="1">
    <source>
        <dbReference type="ARBA" id="ARBA00009986"/>
    </source>
</evidence>
<dbReference type="STRING" id="446470.Snas_2329"/>
<evidence type="ECO:0000256" key="6">
    <source>
        <dbReference type="SAM" id="MobiDB-lite"/>
    </source>
</evidence>
<keyword evidence="3" id="KW-0520">NAD</keyword>
<evidence type="ECO:0000256" key="3">
    <source>
        <dbReference type="ARBA" id="ARBA00023027"/>
    </source>
</evidence>
<dbReference type="InterPro" id="IPR016161">
    <property type="entry name" value="Ald_DH/histidinol_DH"/>
</dbReference>
<sequence>MTEQRALIIDNQPTPAASGRSTPDTNPYTGEVFTTVAAAAESDVTAAVDAAERAGRDWADTSPSRRRDILWRAADTLASRAEQAIELMATETGATAGWAGFNAELGAAMLREAAASATRPIGEVLATDAPGVMSLSVREPAGVVAAFAPWNAPLILGCRAIAAPLAAGNTVVLKASEKAPVASGLFIAEALIDAGLPPGVLNVISNDPADAADVAATLVGDRRVRRVNFTGSTMAGRRIAALAAESLTPAVLELGGKNALLVLDDADLDYAARAVTFSAYFNSGQICMSADRVVAHRSIAAELTERIAARAANLSCGDPGDPANALGPLIDTDAAARVASLVDGAVRQGAALAAGGGTPDGACYPATVVTGVTEDMPLHNEEIFGPVCTVLPVDSDAEAVALANASPYGLTAGVLTENLSRGWEVARGLRTGIVHVNDQSIDDEPQAPFGGVKDSGHGRFGGRHGIEAFSETRWITLRGRHKQFPI</sequence>
<dbReference type="PANTHER" id="PTHR42986:SF1">
    <property type="entry name" value="BENZALDEHYDE DEHYDROGENASE YFMT"/>
    <property type="match status" value="1"/>
</dbReference>
<feature type="active site" evidence="4">
    <location>
        <position position="253"/>
    </location>
</feature>
<dbReference type="HOGENOM" id="CLU_005391_1_0_11"/>
<dbReference type="OrthoDB" id="6882680at2"/>
<comment type="similarity">
    <text evidence="1 5">Belongs to the aldehyde dehydrogenase family.</text>
</comment>
<feature type="region of interest" description="Disordered" evidence="6">
    <location>
        <begin position="1"/>
        <end position="28"/>
    </location>
</feature>
<accession>D3Q3H5</accession>
<dbReference type="GO" id="GO:0016620">
    <property type="term" value="F:oxidoreductase activity, acting on the aldehyde or oxo group of donors, NAD or NADP as acceptor"/>
    <property type="evidence" value="ECO:0007669"/>
    <property type="project" value="InterPro"/>
</dbReference>
<evidence type="ECO:0000256" key="4">
    <source>
        <dbReference type="PROSITE-ProRule" id="PRU10007"/>
    </source>
</evidence>
<reference evidence="8 9" key="1">
    <citation type="journal article" date="2009" name="Stand. Genomic Sci.">
        <title>Complete genome sequence of Stackebrandtia nassauensis type strain (LLR-40K-21).</title>
        <authorList>
            <person name="Munk C."/>
            <person name="Lapidus A."/>
            <person name="Copeland A."/>
            <person name="Jando M."/>
            <person name="Mayilraj S."/>
            <person name="Glavina Del Rio T."/>
            <person name="Nolan M."/>
            <person name="Chen F."/>
            <person name="Lucas S."/>
            <person name="Tice H."/>
            <person name="Cheng J.F."/>
            <person name="Han C."/>
            <person name="Detter J.C."/>
            <person name="Bruce D."/>
            <person name="Goodwin L."/>
            <person name="Chain P."/>
            <person name="Pitluck S."/>
            <person name="Goker M."/>
            <person name="Ovchinikova G."/>
            <person name="Pati A."/>
            <person name="Ivanova N."/>
            <person name="Mavromatis K."/>
            <person name="Chen A."/>
            <person name="Palaniappan K."/>
            <person name="Land M."/>
            <person name="Hauser L."/>
            <person name="Chang Y.J."/>
            <person name="Jeffries C.D."/>
            <person name="Bristow J."/>
            <person name="Eisen J.A."/>
            <person name="Markowitz V."/>
            <person name="Hugenholtz P."/>
            <person name="Kyrpides N.C."/>
            <person name="Klenk H.P."/>
        </authorList>
    </citation>
    <scope>NUCLEOTIDE SEQUENCE [LARGE SCALE GENOMIC DNA]</scope>
    <source>
        <strain evidence="9">DSM 44728 / CIP 108903 / NRRL B-16338 / NBRC 102104 / LLR-40K-21</strain>
    </source>
</reference>
<keyword evidence="9" id="KW-1185">Reference proteome</keyword>
<evidence type="ECO:0000313" key="8">
    <source>
        <dbReference type="EMBL" id="ADD42016.1"/>
    </source>
</evidence>
<dbReference type="FunFam" id="3.40.309.10:FF:000009">
    <property type="entry name" value="Aldehyde dehydrogenase A"/>
    <property type="match status" value="1"/>
</dbReference>
<dbReference type="AlphaFoldDB" id="D3Q3H5"/>
<evidence type="ECO:0000256" key="5">
    <source>
        <dbReference type="RuleBase" id="RU003345"/>
    </source>
</evidence>
<dbReference type="Gene3D" id="3.40.605.10">
    <property type="entry name" value="Aldehyde Dehydrogenase, Chain A, domain 1"/>
    <property type="match status" value="1"/>
</dbReference>
<organism evidence="8 9">
    <name type="scientific">Stackebrandtia nassauensis (strain DSM 44728 / CIP 108903 / NRRL B-16338 / NBRC 102104 / LLR-40K-21)</name>
    <dbReference type="NCBI Taxonomy" id="446470"/>
    <lineage>
        <taxon>Bacteria</taxon>
        <taxon>Bacillati</taxon>
        <taxon>Actinomycetota</taxon>
        <taxon>Actinomycetes</taxon>
        <taxon>Glycomycetales</taxon>
        <taxon>Glycomycetaceae</taxon>
        <taxon>Stackebrandtia</taxon>
    </lineage>
</organism>
<gene>
    <name evidence="8" type="ordered locus">Snas_2329</name>
</gene>
<dbReference type="PROSITE" id="PS00687">
    <property type="entry name" value="ALDEHYDE_DEHYDR_GLU"/>
    <property type="match status" value="1"/>
</dbReference>
<dbReference type="InterPro" id="IPR016163">
    <property type="entry name" value="Ald_DH_C"/>
</dbReference>
<name>D3Q3H5_STANL</name>
<dbReference type="EMBL" id="CP001778">
    <property type="protein sequence ID" value="ADD42016.1"/>
    <property type="molecule type" value="Genomic_DNA"/>
</dbReference>